<sequence length="72" mass="8143">MEEEEEEEEEGEECKRTLGKCQSLIHMKVDCTRLSAVLRTMWNAGRAETNTMPLLASRGTAPSRRGWKSSCP</sequence>
<comment type="caution">
    <text evidence="2">The sequence shown here is derived from an EMBL/GenBank/DDBJ whole genome shotgun (WGS) entry which is preliminary data.</text>
</comment>
<evidence type="ECO:0000256" key="1">
    <source>
        <dbReference type="SAM" id="MobiDB-lite"/>
    </source>
</evidence>
<protein>
    <submittedName>
        <fullName evidence="2">Uncharacterized protein</fullName>
    </submittedName>
</protein>
<feature type="region of interest" description="Disordered" evidence="1">
    <location>
        <begin position="53"/>
        <end position="72"/>
    </location>
</feature>
<keyword evidence="3" id="KW-1185">Reference proteome</keyword>
<evidence type="ECO:0000313" key="2">
    <source>
        <dbReference type="EMBL" id="CAK0815036.1"/>
    </source>
</evidence>
<dbReference type="EMBL" id="CAUYUJ010005803">
    <property type="protein sequence ID" value="CAK0815036.1"/>
    <property type="molecule type" value="Genomic_DNA"/>
</dbReference>
<proteinExistence type="predicted"/>
<organism evidence="2 3">
    <name type="scientific">Prorocentrum cordatum</name>
    <dbReference type="NCBI Taxonomy" id="2364126"/>
    <lineage>
        <taxon>Eukaryota</taxon>
        <taxon>Sar</taxon>
        <taxon>Alveolata</taxon>
        <taxon>Dinophyceae</taxon>
        <taxon>Prorocentrales</taxon>
        <taxon>Prorocentraceae</taxon>
        <taxon>Prorocentrum</taxon>
    </lineage>
</organism>
<reference evidence="2" key="1">
    <citation type="submission" date="2023-10" db="EMBL/GenBank/DDBJ databases">
        <authorList>
            <person name="Chen Y."/>
            <person name="Shah S."/>
            <person name="Dougan E. K."/>
            <person name="Thang M."/>
            <person name="Chan C."/>
        </authorList>
    </citation>
    <scope>NUCLEOTIDE SEQUENCE [LARGE SCALE GENOMIC DNA]</scope>
</reference>
<accession>A0ABN9R853</accession>
<gene>
    <name evidence="2" type="ORF">PCOR1329_LOCUS18470</name>
</gene>
<name>A0ABN9R853_9DINO</name>
<evidence type="ECO:0000313" key="3">
    <source>
        <dbReference type="Proteomes" id="UP001189429"/>
    </source>
</evidence>
<dbReference type="Proteomes" id="UP001189429">
    <property type="component" value="Unassembled WGS sequence"/>
</dbReference>